<comment type="caution">
    <text evidence="2">The sequence shown here is derived from an EMBL/GenBank/DDBJ whole genome shotgun (WGS) entry which is preliminary data.</text>
</comment>
<dbReference type="InterPro" id="IPR013830">
    <property type="entry name" value="SGNH_hydro"/>
</dbReference>
<dbReference type="Pfam" id="PF13472">
    <property type="entry name" value="Lipase_GDSL_2"/>
    <property type="match status" value="1"/>
</dbReference>
<reference evidence="2" key="1">
    <citation type="submission" date="2022-07" db="EMBL/GenBank/DDBJ databases">
        <title>Phylogenomic reconstructions and comparative analyses of Kickxellomycotina fungi.</title>
        <authorList>
            <person name="Reynolds N.K."/>
            <person name="Stajich J.E."/>
            <person name="Barry K."/>
            <person name="Grigoriev I.V."/>
            <person name="Crous P."/>
            <person name="Smith M.E."/>
        </authorList>
    </citation>
    <scope>NUCLEOTIDE SEQUENCE</scope>
    <source>
        <strain evidence="2">NRRL 1566</strain>
    </source>
</reference>
<dbReference type="PANTHER" id="PTHR14209:SF19">
    <property type="entry name" value="ISOAMYL ACETATE-HYDROLYZING ESTERASE 1 HOMOLOG"/>
    <property type="match status" value="1"/>
</dbReference>
<evidence type="ECO:0000313" key="3">
    <source>
        <dbReference type="Proteomes" id="UP001139887"/>
    </source>
</evidence>
<dbReference type="Proteomes" id="UP001139887">
    <property type="component" value="Unassembled WGS sequence"/>
</dbReference>
<dbReference type="OrthoDB" id="671439at2759"/>
<sequence length="265" mass="30207">MPTDSTNVYDRILCVGDSLTQHGWDVTKHGWTAQLSQAYLRRLDVVNRGFSGFNTRWALSVLPKTIIESQDSRLRLVTIFYGANDAQFAGYKCHVPLDEFKSNLKQLASLFRDQTSQLYVPDDRILLITPPPVGDKLFKKDCDEDDEPIDRCRQTTEPYAIAVRQVASELNLPVVDLWAAMESKVQQLQASSPEELEYDGYEEFLWDGLHLNANGNDLLFSLVTNTINSHFPELVPESMPFVIPGFRDFESQSELLQMLEAKRQT</sequence>
<dbReference type="AlphaFoldDB" id="A0A9W8LZY1"/>
<gene>
    <name evidence="2" type="primary">IAH1_3</name>
    <name evidence="2" type="ORF">IWW36_001904</name>
</gene>
<proteinExistence type="predicted"/>
<keyword evidence="3" id="KW-1185">Reference proteome</keyword>
<evidence type="ECO:0000259" key="1">
    <source>
        <dbReference type="Pfam" id="PF13472"/>
    </source>
</evidence>
<dbReference type="CDD" id="cd01838">
    <property type="entry name" value="Isoamyl_acetate_hydrolase_like"/>
    <property type="match status" value="1"/>
</dbReference>
<dbReference type="InterPro" id="IPR036514">
    <property type="entry name" value="SGNH_hydro_sf"/>
</dbReference>
<accession>A0A9W8LZY1</accession>
<organism evidence="2 3">
    <name type="scientific">Coemansia brasiliensis</name>
    <dbReference type="NCBI Taxonomy" id="2650707"/>
    <lineage>
        <taxon>Eukaryota</taxon>
        <taxon>Fungi</taxon>
        <taxon>Fungi incertae sedis</taxon>
        <taxon>Zoopagomycota</taxon>
        <taxon>Kickxellomycotina</taxon>
        <taxon>Kickxellomycetes</taxon>
        <taxon>Kickxellales</taxon>
        <taxon>Kickxellaceae</taxon>
        <taxon>Coemansia</taxon>
    </lineage>
</organism>
<dbReference type="PANTHER" id="PTHR14209">
    <property type="entry name" value="ISOAMYL ACETATE-HYDROLYZING ESTERASE 1"/>
    <property type="match status" value="1"/>
</dbReference>
<dbReference type="InterPro" id="IPR045136">
    <property type="entry name" value="Iah1-like"/>
</dbReference>
<dbReference type="EMBL" id="JANBUW010000033">
    <property type="protein sequence ID" value="KAJ2850415.1"/>
    <property type="molecule type" value="Genomic_DNA"/>
</dbReference>
<feature type="domain" description="SGNH hydrolase-type esterase" evidence="1">
    <location>
        <begin position="14"/>
        <end position="217"/>
    </location>
</feature>
<name>A0A9W8LZY1_9FUNG</name>
<evidence type="ECO:0000313" key="2">
    <source>
        <dbReference type="EMBL" id="KAJ2850415.1"/>
    </source>
</evidence>
<dbReference type="SUPFAM" id="SSF52266">
    <property type="entry name" value="SGNH hydrolase"/>
    <property type="match status" value="1"/>
</dbReference>
<protein>
    <submittedName>
        <fullName evidence="2">Isoamyl acetate-hydrolyzing esterase</fullName>
    </submittedName>
</protein>
<dbReference type="Gene3D" id="3.40.50.1110">
    <property type="entry name" value="SGNH hydrolase"/>
    <property type="match status" value="1"/>
</dbReference>